<dbReference type="InterPro" id="IPR002110">
    <property type="entry name" value="Ankyrin_rpt"/>
</dbReference>
<dbReference type="PANTHER" id="PTHR24123">
    <property type="entry name" value="ANKYRIN REPEAT-CONTAINING"/>
    <property type="match status" value="1"/>
</dbReference>
<dbReference type="PANTHER" id="PTHR24123:SF139">
    <property type="entry name" value="ANKYRIN"/>
    <property type="match status" value="1"/>
</dbReference>
<feature type="repeat" description="ANK" evidence="3">
    <location>
        <begin position="353"/>
        <end position="381"/>
    </location>
</feature>
<dbReference type="Pfam" id="PF12796">
    <property type="entry name" value="Ank_2"/>
    <property type="match status" value="2"/>
</dbReference>
<evidence type="ECO:0008006" key="6">
    <source>
        <dbReference type="Google" id="ProtNLM"/>
    </source>
</evidence>
<dbReference type="Proteomes" id="UP001417504">
    <property type="component" value="Unassembled WGS sequence"/>
</dbReference>
<dbReference type="InterPro" id="IPR051165">
    <property type="entry name" value="Multifunctional_ANK_Repeat"/>
</dbReference>
<dbReference type="SUPFAM" id="SSF48403">
    <property type="entry name" value="Ankyrin repeat"/>
    <property type="match status" value="2"/>
</dbReference>
<dbReference type="SMART" id="SM00248">
    <property type="entry name" value="ANK"/>
    <property type="match status" value="7"/>
</dbReference>
<accession>A0AAP0NTT2</accession>
<keyword evidence="1" id="KW-0677">Repeat</keyword>
<protein>
    <recommendedName>
        <fullName evidence="6">Ankyrin repeat protein</fullName>
    </recommendedName>
</protein>
<evidence type="ECO:0000256" key="2">
    <source>
        <dbReference type="ARBA" id="ARBA00023043"/>
    </source>
</evidence>
<evidence type="ECO:0000256" key="3">
    <source>
        <dbReference type="PROSITE-ProRule" id="PRU00023"/>
    </source>
</evidence>
<dbReference type="EMBL" id="JBBNAE010000006">
    <property type="protein sequence ID" value="KAK9117505.1"/>
    <property type="molecule type" value="Genomic_DNA"/>
</dbReference>
<organism evidence="4 5">
    <name type="scientific">Stephania japonica</name>
    <dbReference type="NCBI Taxonomy" id="461633"/>
    <lineage>
        <taxon>Eukaryota</taxon>
        <taxon>Viridiplantae</taxon>
        <taxon>Streptophyta</taxon>
        <taxon>Embryophyta</taxon>
        <taxon>Tracheophyta</taxon>
        <taxon>Spermatophyta</taxon>
        <taxon>Magnoliopsida</taxon>
        <taxon>Ranunculales</taxon>
        <taxon>Menispermaceae</taxon>
        <taxon>Menispermoideae</taxon>
        <taxon>Cissampelideae</taxon>
        <taxon>Stephania</taxon>
    </lineage>
</organism>
<proteinExistence type="predicted"/>
<comment type="caution">
    <text evidence="4">The sequence shown here is derived from an EMBL/GenBank/DDBJ whole genome shotgun (WGS) entry which is preliminary data.</text>
</comment>
<keyword evidence="2 3" id="KW-0040">ANK repeat</keyword>
<dbReference type="PROSITE" id="PS50297">
    <property type="entry name" value="ANK_REP_REGION"/>
    <property type="match status" value="1"/>
</dbReference>
<evidence type="ECO:0000256" key="1">
    <source>
        <dbReference type="ARBA" id="ARBA00022737"/>
    </source>
</evidence>
<dbReference type="Pfam" id="PF00023">
    <property type="entry name" value="Ank"/>
    <property type="match status" value="1"/>
</dbReference>
<dbReference type="Gene3D" id="1.25.40.20">
    <property type="entry name" value="Ankyrin repeat-containing domain"/>
    <property type="match status" value="3"/>
</dbReference>
<evidence type="ECO:0000313" key="4">
    <source>
        <dbReference type="EMBL" id="KAK9117505.1"/>
    </source>
</evidence>
<feature type="repeat" description="ANK" evidence="3">
    <location>
        <begin position="88"/>
        <end position="120"/>
    </location>
</feature>
<dbReference type="AlphaFoldDB" id="A0AAP0NTT2"/>
<evidence type="ECO:0000313" key="5">
    <source>
        <dbReference type="Proteomes" id="UP001417504"/>
    </source>
</evidence>
<name>A0AAP0NTT2_9MAGN</name>
<sequence>MTVFSHSGGGGFLAGKQVFPVDCEAEVSQRLVEASHSGDLKSAFECIADPFVDVNFIAAVCLKARKTEILTHDESADEVRIEHEEFRTDVTALFLAAHAGNLLLVRKLLSVGANVNQKLFRGFATTAAVREGHLDILEILLKAGASQPACEEALLEASRFGHARLAELLMGSDMIRPHIAVHALVMACCRGFLDVVDTLLKCGVDANATDRVLLKSSKPSLHTNADCTPLVAAIVSRQVSIVHHLLQIGMRTDIKVGLGAWSWDSNTGEEFKVGAGLAEPYPIIWCAVEYFEASGAILRKLLQHFSPNATIHGRALIHHAILCGNVGAVDVLLHCGANSELPVKTTRGIEFRPLHIAARIGLDSIVQRLIDARCDLNSRTESGETPLMICAKFRRAGCLRLLAIAGADFGLVSSAGHSARSIAGSNRWTLGFQSAVLDAIISGGIFGLAMPQCFHLSCLLLARAM</sequence>
<gene>
    <name evidence="4" type="ORF">Sjap_016452</name>
</gene>
<dbReference type="PROSITE" id="PS50088">
    <property type="entry name" value="ANK_REPEAT"/>
    <property type="match status" value="2"/>
</dbReference>
<dbReference type="InterPro" id="IPR036770">
    <property type="entry name" value="Ankyrin_rpt-contain_sf"/>
</dbReference>
<reference evidence="4 5" key="1">
    <citation type="submission" date="2024-01" db="EMBL/GenBank/DDBJ databases">
        <title>Genome assemblies of Stephania.</title>
        <authorList>
            <person name="Yang L."/>
        </authorList>
    </citation>
    <scope>NUCLEOTIDE SEQUENCE [LARGE SCALE GENOMIC DNA]</scope>
    <source>
        <strain evidence="4">QJT</strain>
        <tissue evidence="4">Leaf</tissue>
    </source>
</reference>
<keyword evidence="5" id="KW-1185">Reference proteome</keyword>